<reference evidence="3" key="1">
    <citation type="submission" date="2023-07" db="EMBL/GenBank/DDBJ databases">
        <title>Whole genome shotgun sequence of Streptomyces spororaveus NBRC 15456.</title>
        <authorList>
            <person name="Komaki H."/>
            <person name="Tamura T."/>
        </authorList>
    </citation>
    <scope>NUCLEOTIDE SEQUENCE [LARGE SCALE GENOMIC DNA]</scope>
    <source>
        <strain evidence="3">NBRC 15456</strain>
    </source>
</reference>
<dbReference type="Proteomes" id="UP000608522">
    <property type="component" value="Unassembled WGS sequence"/>
</dbReference>
<proteinExistence type="predicted"/>
<evidence type="ECO:0008006" key="4">
    <source>
        <dbReference type="Google" id="ProtNLM"/>
    </source>
</evidence>
<dbReference type="InterPro" id="IPR018721">
    <property type="entry name" value="DUF2252"/>
</dbReference>
<evidence type="ECO:0000256" key="1">
    <source>
        <dbReference type="SAM" id="MobiDB-lite"/>
    </source>
</evidence>
<feature type="compositionally biased region" description="Basic and acidic residues" evidence="1">
    <location>
        <begin position="43"/>
        <end position="53"/>
    </location>
</feature>
<dbReference type="PANTHER" id="PTHR39441:SF1">
    <property type="entry name" value="DUF2252 DOMAIN-CONTAINING PROTEIN"/>
    <property type="match status" value="1"/>
</dbReference>
<organism evidence="2 3">
    <name type="scientific">Streptomyces spororaveus</name>
    <dbReference type="NCBI Taxonomy" id="284039"/>
    <lineage>
        <taxon>Bacteria</taxon>
        <taxon>Bacillati</taxon>
        <taxon>Actinomycetota</taxon>
        <taxon>Actinomycetes</taxon>
        <taxon>Kitasatosporales</taxon>
        <taxon>Streptomycetaceae</taxon>
        <taxon>Streptomyces</taxon>
    </lineage>
</organism>
<evidence type="ECO:0000313" key="3">
    <source>
        <dbReference type="Proteomes" id="UP000608522"/>
    </source>
</evidence>
<gene>
    <name evidence="2" type="ORF">Sspor_79290</name>
</gene>
<sequence>MLISVAPVVGTARSMTAAGNTIAALGTTDAVADAQGQLSQSEEPSRSRPEGSRAGRSALMSQSATTAMRAVPHSTPQERADHGKGARRRSPRSGHAEYRPSPDRRDPLAILEEQSAARVPELVPIRYSRMTESPFRFYRGAAAIMASDLAGSPDSGITAQLCGDAHLLNFRLLASPERQLMFDINDFDETLPGPWEWDVKRLSASLVIAGRANGFDEAERAGIVSSAVRSYREAMRGFAGMGNLDVWYAKIDADSLEALTTGRLGKSGRKKLTGALAKARTHDTLQVFEKLTELVDGRPKIAADPPLLVPLADLLPDAERSTFERRLRRLVERYGLTMPTDRRALLEDYRLVDVARKVVGVGSVGTRCWILLLLGRDGQDPLFLQAKEADTSVLAAHIGASRYRNQGERVVSGQRLMQAASDIFLGWERVDGIDGKQRDFYIRQLRDWKGIAMPETMSPAQLETFGEVCGITLARAHARSGDRIAIAAYLGRSESFDRAVAAFAEAYADQNERDHQALVDAVQAGRLPAQELPAA</sequence>
<keyword evidence="3" id="KW-1185">Reference proteome</keyword>
<dbReference type="PANTHER" id="PTHR39441">
    <property type="entry name" value="DUF2252 DOMAIN-CONTAINING PROTEIN"/>
    <property type="match status" value="1"/>
</dbReference>
<protein>
    <recommendedName>
        <fullName evidence="4">DUF2252 domain-containing protein</fullName>
    </recommendedName>
</protein>
<feature type="region of interest" description="Disordered" evidence="1">
    <location>
        <begin position="33"/>
        <end position="106"/>
    </location>
</feature>
<comment type="caution">
    <text evidence="2">The sequence shown here is derived from an EMBL/GenBank/DDBJ whole genome shotgun (WGS) entry which is preliminary data.</text>
</comment>
<feature type="compositionally biased region" description="Basic and acidic residues" evidence="1">
    <location>
        <begin position="94"/>
        <end position="106"/>
    </location>
</feature>
<name>A0ABQ3TPM9_9ACTN</name>
<dbReference type="Pfam" id="PF10009">
    <property type="entry name" value="DUF2252"/>
    <property type="match status" value="1"/>
</dbReference>
<accession>A0ABQ3TPM9</accession>
<evidence type="ECO:0000313" key="2">
    <source>
        <dbReference type="EMBL" id="GHI82368.1"/>
    </source>
</evidence>
<dbReference type="EMBL" id="BNED01000005">
    <property type="protein sequence ID" value="GHI82368.1"/>
    <property type="molecule type" value="Genomic_DNA"/>
</dbReference>